<dbReference type="GO" id="GO:0008180">
    <property type="term" value="C:COP9 signalosome"/>
    <property type="evidence" value="ECO:0007669"/>
    <property type="project" value="TreeGrafter"/>
</dbReference>
<sequence>MEESGHCSGAIPAFCRCPISHEINEMHIPENAEEKEQNKEGMTCCDDDGVVGDLIWRLKNVLREFIPEEKHNITKEYYFPLSKGLLKYSISVPARMRPSLPPSRSDFGFTYRIHPVVVANIFVHRTRVKDQDACCGDNSSSGATAAQPPRVFGCVIGVQRWQTVEICNSFELVVDPVSGTIDRASFEKQQELCNKLILRAMHFHDKKLFADLNVKGWYSTGSDVQDNDMKIQRMLLDVDHHPVYLLLNPATNPSKMDLPVTIYGSWFDFGYTSVMHVCNFCESELLYELPKSNTQHLIEFLWVHIREATNCKRWAFRRMLLETPSGFAMFGIDDKVFSCSEAFNILMCCSPSYMQVIFTIGFIKVDNKSVAWDSDAGPGEDLGHFILKFCNRKGLIVQDLQLKKVIETKLIDREFISMIGRLKYLEYTSDAIFKFLHDRFDHCFPGTGMSEIEYAKATANLLSSEPSVVMHDDMYSKEDILRTIDILLAAPKKIRHVWSCLRLMEAAHLQETASDVDSGNDEKQKLGGAGFVRRPPWSTVVGFGCFIAMEWFVAERFEATRLK</sequence>
<evidence type="ECO:0000313" key="3">
    <source>
        <dbReference type="EMBL" id="OEL22628.1"/>
    </source>
</evidence>
<evidence type="ECO:0000313" key="4">
    <source>
        <dbReference type="Proteomes" id="UP000095767"/>
    </source>
</evidence>
<comment type="caution">
    <text evidence="3">The sequence shown here is derived from an EMBL/GenBank/DDBJ whole genome shotgun (WGS) entry which is preliminary data.</text>
</comment>
<dbReference type="OrthoDB" id="1378at2759"/>
<comment type="similarity">
    <text evidence="1">Belongs to the peptidase M67A family. CSN6 subfamily.</text>
</comment>
<feature type="domain" description="JAB1/MPN/MOV34 metalloenzyme" evidence="2">
    <location>
        <begin position="110"/>
        <end position="235"/>
    </location>
</feature>
<dbReference type="GO" id="GO:0008237">
    <property type="term" value="F:metallopeptidase activity"/>
    <property type="evidence" value="ECO:0007669"/>
    <property type="project" value="InterPro"/>
</dbReference>
<dbReference type="PANTHER" id="PTHR10540:SF8">
    <property type="entry name" value="COP9 SIGNALOSOME COMPLEX SUBUNIT 6"/>
    <property type="match status" value="1"/>
</dbReference>
<dbReference type="STRING" id="888268.A0A1E5VBW8"/>
<evidence type="ECO:0000256" key="1">
    <source>
        <dbReference type="ARBA" id="ARBA00010893"/>
    </source>
</evidence>
<dbReference type="Proteomes" id="UP000095767">
    <property type="component" value="Unassembled WGS sequence"/>
</dbReference>
<dbReference type="EMBL" id="LWDX02044844">
    <property type="protein sequence ID" value="OEL22628.1"/>
    <property type="molecule type" value="Genomic_DNA"/>
</dbReference>
<dbReference type="PANTHER" id="PTHR10540">
    <property type="entry name" value="EUKARYOTIC TRANSLATION INITIATION FACTOR 3 SUBUNIT F-RELATED"/>
    <property type="match status" value="1"/>
</dbReference>
<name>A0A1E5VBW8_9POAL</name>
<protein>
    <submittedName>
        <fullName evidence="3">COP9 signalosome complex subunit 6b</fullName>
    </submittedName>
</protein>
<dbReference type="Pfam" id="PF01398">
    <property type="entry name" value="JAB"/>
    <property type="match status" value="1"/>
</dbReference>
<dbReference type="AlphaFoldDB" id="A0A1E5VBW8"/>
<keyword evidence="4" id="KW-1185">Reference proteome</keyword>
<dbReference type="InterPro" id="IPR000555">
    <property type="entry name" value="JAMM/MPN+_dom"/>
</dbReference>
<proteinExistence type="inferred from homology"/>
<dbReference type="Gene3D" id="3.40.140.10">
    <property type="entry name" value="Cytidine Deaminase, domain 2"/>
    <property type="match status" value="1"/>
</dbReference>
<accession>A0A1E5VBW8</accession>
<gene>
    <name evidence="3" type="ORF">BAE44_0016350</name>
</gene>
<reference evidence="3 4" key="1">
    <citation type="submission" date="2016-09" db="EMBL/GenBank/DDBJ databases">
        <title>The draft genome of Dichanthelium oligosanthes: A C3 panicoid grass species.</title>
        <authorList>
            <person name="Studer A.J."/>
            <person name="Schnable J.C."/>
            <person name="Brutnell T.P."/>
        </authorList>
    </citation>
    <scope>NUCLEOTIDE SEQUENCE [LARGE SCALE GENOMIC DNA]</scope>
    <source>
        <strain evidence="4">cv. Kellogg 1175</strain>
        <tissue evidence="3">Leaf</tissue>
    </source>
</reference>
<organism evidence="3 4">
    <name type="scientific">Dichanthelium oligosanthes</name>
    <dbReference type="NCBI Taxonomy" id="888268"/>
    <lineage>
        <taxon>Eukaryota</taxon>
        <taxon>Viridiplantae</taxon>
        <taxon>Streptophyta</taxon>
        <taxon>Embryophyta</taxon>
        <taxon>Tracheophyta</taxon>
        <taxon>Spermatophyta</taxon>
        <taxon>Magnoliopsida</taxon>
        <taxon>Liliopsida</taxon>
        <taxon>Poales</taxon>
        <taxon>Poaceae</taxon>
        <taxon>PACMAD clade</taxon>
        <taxon>Panicoideae</taxon>
        <taxon>Panicodae</taxon>
        <taxon>Paniceae</taxon>
        <taxon>Dichantheliinae</taxon>
        <taxon>Dichanthelium</taxon>
    </lineage>
</organism>
<evidence type="ECO:0000259" key="2">
    <source>
        <dbReference type="Pfam" id="PF01398"/>
    </source>
</evidence>